<sequence>MVSRASVFAIKTRAGFYNQRLERFLVDFSQDRLQRVVFSLSPIDCNLGLQLW</sequence>
<proteinExistence type="predicted"/>
<dbReference type="EMBL" id="LFYR01000997">
    <property type="protein sequence ID" value="KMZ65941.1"/>
    <property type="molecule type" value="Genomic_DNA"/>
</dbReference>
<comment type="caution">
    <text evidence="1">The sequence shown here is derived from an EMBL/GenBank/DDBJ whole genome shotgun (WGS) entry which is preliminary data.</text>
</comment>
<evidence type="ECO:0000313" key="1">
    <source>
        <dbReference type="EMBL" id="KMZ65941.1"/>
    </source>
</evidence>
<dbReference type="Proteomes" id="UP000036987">
    <property type="component" value="Unassembled WGS sequence"/>
</dbReference>
<reference evidence="2" key="1">
    <citation type="journal article" date="2016" name="Nature">
        <title>The genome of the seagrass Zostera marina reveals angiosperm adaptation to the sea.</title>
        <authorList>
            <person name="Olsen J.L."/>
            <person name="Rouze P."/>
            <person name="Verhelst B."/>
            <person name="Lin Y.-C."/>
            <person name="Bayer T."/>
            <person name="Collen J."/>
            <person name="Dattolo E."/>
            <person name="De Paoli E."/>
            <person name="Dittami S."/>
            <person name="Maumus F."/>
            <person name="Michel G."/>
            <person name="Kersting A."/>
            <person name="Lauritano C."/>
            <person name="Lohaus R."/>
            <person name="Toepel M."/>
            <person name="Tonon T."/>
            <person name="Vanneste K."/>
            <person name="Amirebrahimi M."/>
            <person name="Brakel J."/>
            <person name="Bostroem C."/>
            <person name="Chovatia M."/>
            <person name="Grimwood J."/>
            <person name="Jenkins J.W."/>
            <person name="Jueterbock A."/>
            <person name="Mraz A."/>
            <person name="Stam W.T."/>
            <person name="Tice H."/>
            <person name="Bornberg-Bauer E."/>
            <person name="Green P.J."/>
            <person name="Pearson G.A."/>
            <person name="Procaccini G."/>
            <person name="Duarte C.M."/>
            <person name="Schmutz J."/>
            <person name="Reusch T.B.H."/>
            <person name="Van de Peer Y."/>
        </authorList>
    </citation>
    <scope>NUCLEOTIDE SEQUENCE [LARGE SCALE GENOMIC DNA]</scope>
    <source>
        <strain evidence="2">cv. Finnish</strain>
    </source>
</reference>
<gene>
    <name evidence="1" type="ORF">ZOSMA_305G00180</name>
</gene>
<name>A0A0K9PAC9_ZOSMR</name>
<keyword evidence="2" id="KW-1185">Reference proteome</keyword>
<organism evidence="1 2">
    <name type="scientific">Zostera marina</name>
    <name type="common">Eelgrass</name>
    <dbReference type="NCBI Taxonomy" id="29655"/>
    <lineage>
        <taxon>Eukaryota</taxon>
        <taxon>Viridiplantae</taxon>
        <taxon>Streptophyta</taxon>
        <taxon>Embryophyta</taxon>
        <taxon>Tracheophyta</taxon>
        <taxon>Spermatophyta</taxon>
        <taxon>Magnoliopsida</taxon>
        <taxon>Liliopsida</taxon>
        <taxon>Zosteraceae</taxon>
        <taxon>Zostera</taxon>
    </lineage>
</organism>
<protein>
    <submittedName>
        <fullName evidence="1">Uncharacterized protein</fullName>
    </submittedName>
</protein>
<evidence type="ECO:0000313" key="2">
    <source>
        <dbReference type="Proteomes" id="UP000036987"/>
    </source>
</evidence>
<dbReference type="AlphaFoldDB" id="A0A0K9PAC9"/>
<accession>A0A0K9PAC9</accession>